<evidence type="ECO:0000313" key="3">
    <source>
        <dbReference type="EMBL" id="QHU07661.1"/>
    </source>
</evidence>
<evidence type="ECO:0000256" key="1">
    <source>
        <dbReference type="ARBA" id="ARBA00023098"/>
    </source>
</evidence>
<dbReference type="InterPro" id="IPR002641">
    <property type="entry name" value="PNPLA_dom"/>
</dbReference>
<dbReference type="AlphaFoldDB" id="A0A6C0JRY0"/>
<keyword evidence="1" id="KW-0443">Lipid metabolism</keyword>
<dbReference type="Gene3D" id="3.40.1090.10">
    <property type="entry name" value="Cytosolic phospholipase A2 catalytic domain"/>
    <property type="match status" value="1"/>
</dbReference>
<dbReference type="GO" id="GO:0006629">
    <property type="term" value="P:lipid metabolic process"/>
    <property type="evidence" value="ECO:0007669"/>
    <property type="project" value="UniProtKB-KW"/>
</dbReference>
<dbReference type="EMBL" id="MN740685">
    <property type="protein sequence ID" value="QHU07661.1"/>
    <property type="molecule type" value="Genomic_DNA"/>
</dbReference>
<organism evidence="3">
    <name type="scientific">viral metagenome</name>
    <dbReference type="NCBI Taxonomy" id="1070528"/>
    <lineage>
        <taxon>unclassified sequences</taxon>
        <taxon>metagenomes</taxon>
        <taxon>organismal metagenomes</taxon>
    </lineage>
</organism>
<accession>A0A6C0JRY0</accession>
<sequence>MFKTIVLSAGAEKGVGMLGILHRLIVNKKISLTQIDNFVGSSVGAVICALLTINKTPIDILFDIVKLLPMSCSKEKNKIYSLLENHFKNLTFLDLFNSTKKNLVITSFNILERKSEFYSYKVSPNKNVFEALKETISIPFCMEESFNQSSLDGSLCTPFPIKHCKNENYGKIFGIYTYPAYDNIFQIRNVYDDINVMFLSLFNLILSYEIAFSDKEDYLIELKYEAKYERYFLDFETAFNLFFLDTTQI</sequence>
<protein>
    <recommendedName>
        <fullName evidence="2">PNPLA domain-containing protein</fullName>
    </recommendedName>
</protein>
<dbReference type="InterPro" id="IPR016035">
    <property type="entry name" value="Acyl_Trfase/lysoPLipase"/>
</dbReference>
<dbReference type="Pfam" id="PF01734">
    <property type="entry name" value="Patatin"/>
    <property type="match status" value="1"/>
</dbReference>
<feature type="domain" description="PNPLA" evidence="2">
    <location>
        <begin position="5"/>
        <end position="165"/>
    </location>
</feature>
<reference evidence="3" key="1">
    <citation type="journal article" date="2020" name="Nature">
        <title>Giant virus diversity and host interactions through global metagenomics.</title>
        <authorList>
            <person name="Schulz F."/>
            <person name="Roux S."/>
            <person name="Paez-Espino D."/>
            <person name="Jungbluth S."/>
            <person name="Walsh D.A."/>
            <person name="Denef V.J."/>
            <person name="McMahon K.D."/>
            <person name="Konstantinidis K.T."/>
            <person name="Eloe-Fadrosh E.A."/>
            <person name="Kyrpides N.C."/>
            <person name="Woyke T."/>
        </authorList>
    </citation>
    <scope>NUCLEOTIDE SEQUENCE</scope>
    <source>
        <strain evidence="3">GVMAG-S-1041349-163</strain>
    </source>
</reference>
<dbReference type="PROSITE" id="PS51635">
    <property type="entry name" value="PNPLA"/>
    <property type="match status" value="1"/>
</dbReference>
<proteinExistence type="predicted"/>
<evidence type="ECO:0000259" key="2">
    <source>
        <dbReference type="PROSITE" id="PS51635"/>
    </source>
</evidence>
<name>A0A6C0JRY0_9ZZZZ</name>
<dbReference type="SUPFAM" id="SSF52151">
    <property type="entry name" value="FabD/lysophospholipase-like"/>
    <property type="match status" value="1"/>
</dbReference>